<dbReference type="PANTHER" id="PTHR37817:SF1">
    <property type="entry name" value="N-ACETYLTRANSFERASE EIS"/>
    <property type="match status" value="1"/>
</dbReference>
<feature type="domain" description="Enhanced intracellular survival protein" evidence="1">
    <location>
        <begin position="327"/>
        <end position="426"/>
    </location>
</feature>
<dbReference type="PANTHER" id="PTHR37817">
    <property type="entry name" value="N-ACETYLTRANSFERASE EIS"/>
    <property type="match status" value="1"/>
</dbReference>
<dbReference type="Gene3D" id="3.30.1050.10">
    <property type="entry name" value="SCP2 sterol-binding domain"/>
    <property type="match status" value="1"/>
</dbReference>
<evidence type="ECO:0000313" key="3">
    <source>
        <dbReference type="EMBL" id="MBG6085743.1"/>
    </source>
</evidence>
<organism evidence="3 4">
    <name type="scientific">Zhihengliuella flava</name>
    <dbReference type="NCBI Taxonomy" id="1285193"/>
    <lineage>
        <taxon>Bacteria</taxon>
        <taxon>Bacillati</taxon>
        <taxon>Actinomycetota</taxon>
        <taxon>Actinomycetes</taxon>
        <taxon>Micrococcales</taxon>
        <taxon>Micrococcaceae</taxon>
        <taxon>Zhihengliuella</taxon>
    </lineage>
</organism>
<dbReference type="Pfam" id="PF17668">
    <property type="entry name" value="Acetyltransf_17"/>
    <property type="match status" value="1"/>
</dbReference>
<dbReference type="InterPro" id="IPR016181">
    <property type="entry name" value="Acyl_CoA_acyltransferase"/>
</dbReference>
<dbReference type="GO" id="GO:0034069">
    <property type="term" value="F:aminoglycoside N-acetyltransferase activity"/>
    <property type="evidence" value="ECO:0007669"/>
    <property type="project" value="TreeGrafter"/>
</dbReference>
<dbReference type="SUPFAM" id="SSF55729">
    <property type="entry name" value="Acyl-CoA N-acyltransferases (Nat)"/>
    <property type="match status" value="1"/>
</dbReference>
<evidence type="ECO:0000259" key="2">
    <source>
        <dbReference type="Pfam" id="PF17668"/>
    </source>
</evidence>
<dbReference type="InterPro" id="IPR036527">
    <property type="entry name" value="SCP2_sterol-bd_dom_sf"/>
</dbReference>
<dbReference type="Pfam" id="PF13527">
    <property type="entry name" value="Acetyltransf_9"/>
    <property type="match status" value="1"/>
</dbReference>
<dbReference type="AlphaFoldDB" id="A0A931GFV2"/>
<dbReference type="GO" id="GO:0030649">
    <property type="term" value="P:aminoglycoside antibiotic catabolic process"/>
    <property type="evidence" value="ECO:0007669"/>
    <property type="project" value="TreeGrafter"/>
</dbReference>
<dbReference type="InterPro" id="IPR041380">
    <property type="entry name" value="Acetyltransf_17"/>
</dbReference>
<keyword evidence="4" id="KW-1185">Reference proteome</keyword>
<proteinExistence type="predicted"/>
<comment type="caution">
    <text evidence="3">The sequence shown here is derived from an EMBL/GenBank/DDBJ whole genome shotgun (WGS) entry which is preliminary data.</text>
</comment>
<dbReference type="Proteomes" id="UP000625033">
    <property type="component" value="Unassembled WGS sequence"/>
</dbReference>
<evidence type="ECO:0000313" key="4">
    <source>
        <dbReference type="Proteomes" id="UP000625033"/>
    </source>
</evidence>
<dbReference type="EMBL" id="JADOTZ010000001">
    <property type="protein sequence ID" value="MBG6085743.1"/>
    <property type="molecule type" value="Genomic_DNA"/>
</dbReference>
<reference evidence="3" key="1">
    <citation type="submission" date="2020-11" db="EMBL/GenBank/DDBJ databases">
        <title>Sequencing the genomes of 1000 actinobacteria strains.</title>
        <authorList>
            <person name="Klenk H.-P."/>
        </authorList>
    </citation>
    <scope>NUCLEOTIDE SEQUENCE</scope>
    <source>
        <strain evidence="3">DSM 26152</strain>
    </source>
</reference>
<dbReference type="InterPro" id="IPR025559">
    <property type="entry name" value="Eis_dom"/>
</dbReference>
<protein>
    <submittedName>
        <fullName evidence="3">Acetyltransferase</fullName>
    </submittedName>
</protein>
<gene>
    <name evidence="3" type="ORF">IW252_002510</name>
</gene>
<accession>A0A931GFV2</accession>
<dbReference type="Gene3D" id="3.40.630.30">
    <property type="match status" value="2"/>
</dbReference>
<dbReference type="InterPro" id="IPR051554">
    <property type="entry name" value="Acetyltransferase_Eis"/>
</dbReference>
<dbReference type="SUPFAM" id="SSF55718">
    <property type="entry name" value="SCP-like"/>
    <property type="match status" value="1"/>
</dbReference>
<name>A0A931GFV2_9MICC</name>
<dbReference type="RefSeq" id="WP_196836897.1">
    <property type="nucleotide sequence ID" value="NZ_JADOTZ010000001.1"/>
</dbReference>
<evidence type="ECO:0000259" key="1">
    <source>
        <dbReference type="Pfam" id="PF13530"/>
    </source>
</evidence>
<sequence>MRSELFRVSGHHGDRDPQAEAWVRAVDRGFYDKDRDAAALQRFIDALRARDTLLTAVYDDGATAPSLAAVWPVATFAEFAGEMTVRPGAQLSAHQISDVTVRATHRRRGLLRSMMEASLARAVAAERPVAVLTASEASIYGRFGFAPSAYQVPLRLKVEHGLALRPEAKAFAAAADWRVEELLPRDMEPIHDHVFAAFHQQSTGSVSRAWDDLQRVTGRWAPDGYGAAEDLRAYACFDADGTPVAFATARFGGWDKDPKELQILDFVAADPAAELALWEHLGAHDLVEVLTFSRARVDDPLRWALANPRDLTTKSVEDSVWIRVLDVPQVLAAVDWAADGSVVLAVEDALGYADGRWALTVQGGTARVVEDDAADAGPEVAMSVDTLGALATGAMQPWQAAAVGRVQADPEALLAVNALFGDRRAPMNHTFF</sequence>
<feature type="domain" description="Eis-like acetyltransferase" evidence="2">
    <location>
        <begin position="208"/>
        <end position="315"/>
    </location>
</feature>
<dbReference type="Pfam" id="PF13530">
    <property type="entry name" value="SCP2_2"/>
    <property type="match status" value="1"/>
</dbReference>